<protein>
    <submittedName>
        <fullName evidence="1">Uncharacterized protein</fullName>
    </submittedName>
</protein>
<dbReference type="EMBL" id="BK015365">
    <property type="protein sequence ID" value="DAE03402.1"/>
    <property type="molecule type" value="Genomic_DNA"/>
</dbReference>
<accession>A0A8S5P8V1</accession>
<sequence length="84" mass="9699">MTKVERLLINKGHYLDDTYHLVMDIVKVVDNLKDNVAERLDDDLSDDAYTMCEEMFTAVEQCKADMVEAIEDIVERMEVKDAKA</sequence>
<reference evidence="1" key="1">
    <citation type="journal article" date="2021" name="Proc. Natl. Acad. Sci. U.S.A.">
        <title>A Catalog of Tens of Thousands of Viruses from Human Metagenomes Reveals Hidden Associations with Chronic Diseases.</title>
        <authorList>
            <person name="Tisza M.J."/>
            <person name="Buck C.B."/>
        </authorList>
    </citation>
    <scope>NUCLEOTIDE SEQUENCE</scope>
    <source>
        <strain evidence="1">CtaNG1</strain>
    </source>
</reference>
<evidence type="ECO:0000313" key="1">
    <source>
        <dbReference type="EMBL" id="DAE03402.1"/>
    </source>
</evidence>
<name>A0A8S5P8V1_9CAUD</name>
<organism evidence="1">
    <name type="scientific">Myoviridae sp. ctaNG1</name>
    <dbReference type="NCBI Taxonomy" id="2825132"/>
    <lineage>
        <taxon>Viruses</taxon>
        <taxon>Duplodnaviria</taxon>
        <taxon>Heunggongvirae</taxon>
        <taxon>Uroviricota</taxon>
        <taxon>Caudoviricetes</taxon>
    </lineage>
</organism>
<proteinExistence type="predicted"/>